<proteinExistence type="predicted"/>
<gene>
    <name evidence="2" type="ORF">H8S08_12190</name>
</gene>
<evidence type="ECO:0000256" key="1">
    <source>
        <dbReference type="SAM" id="SignalP"/>
    </source>
</evidence>
<feature type="signal peptide" evidence="1">
    <location>
        <begin position="1"/>
        <end position="21"/>
    </location>
</feature>
<reference evidence="2 3" key="1">
    <citation type="submission" date="2020-08" db="EMBL/GenBank/DDBJ databases">
        <title>Genome public.</title>
        <authorList>
            <person name="Liu C."/>
            <person name="Sun Q."/>
        </authorList>
    </citation>
    <scope>NUCLEOTIDE SEQUENCE [LARGE SCALE GENOMIC DNA]</scope>
    <source>
        <strain evidence="2 3">New-7</strain>
    </source>
</reference>
<comment type="caution">
    <text evidence="2">The sequence shown here is derived from an EMBL/GenBank/DDBJ whole genome shotgun (WGS) entry which is preliminary data.</text>
</comment>
<dbReference type="EMBL" id="JACOOK010000015">
    <property type="protein sequence ID" value="MBC5617758.1"/>
    <property type="molecule type" value="Genomic_DNA"/>
</dbReference>
<dbReference type="Proteomes" id="UP000636891">
    <property type="component" value="Unassembled WGS sequence"/>
</dbReference>
<evidence type="ECO:0000313" key="2">
    <source>
        <dbReference type="EMBL" id="MBC5617758.1"/>
    </source>
</evidence>
<organism evidence="2 3">
    <name type="scientific">Alistipes hominis</name>
    <dbReference type="NCBI Taxonomy" id="2763015"/>
    <lineage>
        <taxon>Bacteria</taxon>
        <taxon>Pseudomonadati</taxon>
        <taxon>Bacteroidota</taxon>
        <taxon>Bacteroidia</taxon>
        <taxon>Bacteroidales</taxon>
        <taxon>Rikenellaceae</taxon>
        <taxon>Alistipes</taxon>
    </lineage>
</organism>
<keyword evidence="1" id="KW-0732">Signal</keyword>
<evidence type="ECO:0000313" key="3">
    <source>
        <dbReference type="Proteomes" id="UP000636891"/>
    </source>
</evidence>
<protein>
    <recommendedName>
        <fullName evidence="4">DUF4468 domain-containing protein</fullName>
    </recommendedName>
</protein>
<evidence type="ECO:0008006" key="4">
    <source>
        <dbReference type="Google" id="ProtNLM"/>
    </source>
</evidence>
<name>A0ABR7CQ22_9BACT</name>
<feature type="chain" id="PRO_5046148720" description="DUF4468 domain-containing protein" evidence="1">
    <location>
        <begin position="22"/>
        <end position="263"/>
    </location>
</feature>
<accession>A0ABR7CQ22</accession>
<dbReference type="RefSeq" id="WP_118459015.1">
    <property type="nucleotide sequence ID" value="NZ_JACOOK010000015.1"/>
</dbReference>
<keyword evidence="3" id="KW-1185">Reference proteome</keyword>
<sequence>MLKKFLTAIVFPCLGLSGLFAQQLKQTKPVEAVVFTKTIEQNFIRTDDKTKKEYNLAGKQYLEKLFFGDLNAQVEYLMIPPFAGAYGLRIVKTGQNASYKIEIKYIANYKEAESQIDEKFPLGSMSIEKALGMSEEEKHRMAEATRIKLIEREKESLKLYKVKTLTVPVSAAFAETLHARITSAIQVLDMEKKVPGMIFDPDKIIFRCIVGDELWTLAYRNPQGEIGELSDLCKRIVEDAEAGRFDESKYIGRLEDYGQEDCN</sequence>